<gene>
    <name evidence="1" type="ORF">AFM11_08160</name>
</gene>
<dbReference type="AlphaFoldDB" id="A0A132PQN1"/>
<dbReference type="SUPFAM" id="SSF54427">
    <property type="entry name" value="NTF2-like"/>
    <property type="match status" value="1"/>
</dbReference>
<protein>
    <recommendedName>
        <fullName evidence="3">SnoaL-like domain-containing protein</fullName>
    </recommendedName>
</protein>
<organism evidence="1 2">
    <name type="scientific">Mycolicibacterium wolinskyi</name>
    <dbReference type="NCBI Taxonomy" id="59750"/>
    <lineage>
        <taxon>Bacteria</taxon>
        <taxon>Bacillati</taxon>
        <taxon>Actinomycetota</taxon>
        <taxon>Actinomycetes</taxon>
        <taxon>Mycobacteriales</taxon>
        <taxon>Mycobacteriaceae</taxon>
        <taxon>Mycolicibacterium</taxon>
    </lineage>
</organism>
<dbReference type="InterPro" id="IPR011944">
    <property type="entry name" value="Steroid_delta5-4_isomerase"/>
</dbReference>
<evidence type="ECO:0000313" key="2">
    <source>
        <dbReference type="Proteomes" id="UP000070612"/>
    </source>
</evidence>
<dbReference type="NCBIfam" id="TIGR02246">
    <property type="entry name" value="SgcJ/EcaC family oxidoreductase"/>
    <property type="match status" value="1"/>
</dbReference>
<accession>A0A132PQN1</accession>
<name>A0A132PQN1_9MYCO</name>
<evidence type="ECO:0000313" key="1">
    <source>
        <dbReference type="EMBL" id="KWX24640.1"/>
    </source>
</evidence>
<keyword evidence="2" id="KW-1185">Reference proteome</keyword>
<sequence>MQATEDILRGVLDVWKAGIDAHEPQRVADVFTADAIFQGLRPYSVGQQGVFEYYDSQPAGMTVDYRIRETRDLADGVVLGYLVADFSFRDRDPIHLNLGVVVTRNDAGWHIAHYQVSPVQG</sequence>
<dbReference type="Gene3D" id="3.10.450.50">
    <property type="match status" value="1"/>
</dbReference>
<dbReference type="EMBL" id="LGTW01000004">
    <property type="protein sequence ID" value="KWX24640.1"/>
    <property type="molecule type" value="Genomic_DNA"/>
</dbReference>
<dbReference type="RefSeq" id="WP_067846313.1">
    <property type="nucleotide sequence ID" value="NZ_LGTW01000004.1"/>
</dbReference>
<comment type="caution">
    <text evidence="1">The sequence shown here is derived from an EMBL/GenBank/DDBJ whole genome shotgun (WGS) entry which is preliminary data.</text>
</comment>
<evidence type="ECO:0008006" key="3">
    <source>
        <dbReference type="Google" id="ProtNLM"/>
    </source>
</evidence>
<dbReference type="PATRIC" id="fig|59750.3.peg.5483"/>
<dbReference type="InterPro" id="IPR032710">
    <property type="entry name" value="NTF2-like_dom_sf"/>
</dbReference>
<reference evidence="1 2" key="1">
    <citation type="submission" date="2015-07" db="EMBL/GenBank/DDBJ databases">
        <title>A draft genome sequence of Mycobacterium wolinskyi.</title>
        <authorList>
            <person name="de Man T.J."/>
            <person name="Perry K.A."/>
            <person name="Coulliette A.D."/>
            <person name="Jensen B."/>
            <person name="Toney N.C."/>
            <person name="Limbago B.M."/>
            <person name="Noble-Wang J."/>
        </authorList>
    </citation>
    <scope>NUCLEOTIDE SEQUENCE [LARGE SCALE GENOMIC DNA]</scope>
    <source>
        <strain evidence="1 2">CDC_01</strain>
    </source>
</reference>
<dbReference type="Proteomes" id="UP000070612">
    <property type="component" value="Unassembled WGS sequence"/>
</dbReference>
<proteinExistence type="predicted"/>